<feature type="chain" id="PRO_5040133371" evidence="1">
    <location>
        <begin position="19"/>
        <end position="79"/>
    </location>
</feature>
<proteinExistence type="predicted"/>
<protein>
    <submittedName>
        <fullName evidence="2">Uncharacterized protein</fullName>
    </submittedName>
</protein>
<keyword evidence="1" id="KW-0732">Signal</keyword>
<name>A0A9P5EU53_COLSI</name>
<dbReference type="EMBL" id="QPMT01000017">
    <property type="protein sequence ID" value="KAF4859440.1"/>
    <property type="molecule type" value="Genomic_DNA"/>
</dbReference>
<gene>
    <name evidence="2" type="ORF">CGCSCA2_v006274</name>
</gene>
<accession>A0A9P5EU53</accession>
<evidence type="ECO:0000313" key="3">
    <source>
        <dbReference type="Proteomes" id="UP000711996"/>
    </source>
</evidence>
<evidence type="ECO:0000313" key="2">
    <source>
        <dbReference type="EMBL" id="KAF4859440.1"/>
    </source>
</evidence>
<dbReference type="Proteomes" id="UP000711996">
    <property type="component" value="Unassembled WGS sequence"/>
</dbReference>
<dbReference type="AlphaFoldDB" id="A0A9P5EU53"/>
<comment type="caution">
    <text evidence="2">The sequence shown here is derived from an EMBL/GenBank/DDBJ whole genome shotgun (WGS) entry which is preliminary data.</text>
</comment>
<sequence>MLFQQALVLATVAIGVTAECQSAPTMCKGLGGLEARFDQGWICTSDMELPCLTGCTGNPNKNETQGVTGVVKCCKPCVW</sequence>
<reference evidence="2" key="1">
    <citation type="submission" date="2019-06" db="EMBL/GenBank/DDBJ databases">
        <authorList>
            <person name="Gan P."/>
            <person name="Shirasu K."/>
        </authorList>
    </citation>
    <scope>NUCLEOTIDE SEQUENCE [LARGE SCALE GENOMIC DNA]</scope>
    <source>
        <strain evidence="2">CAD2</strain>
    </source>
</reference>
<dbReference type="OrthoDB" id="10280062at2759"/>
<feature type="signal peptide" evidence="1">
    <location>
        <begin position="1"/>
        <end position="18"/>
    </location>
</feature>
<evidence type="ECO:0000256" key="1">
    <source>
        <dbReference type="SAM" id="SignalP"/>
    </source>
</evidence>
<keyword evidence="3" id="KW-1185">Reference proteome</keyword>
<organism evidence="2 3">
    <name type="scientific">Colletotrichum siamense</name>
    <name type="common">Anthracnose fungus</name>
    <dbReference type="NCBI Taxonomy" id="690259"/>
    <lineage>
        <taxon>Eukaryota</taxon>
        <taxon>Fungi</taxon>
        <taxon>Dikarya</taxon>
        <taxon>Ascomycota</taxon>
        <taxon>Pezizomycotina</taxon>
        <taxon>Sordariomycetes</taxon>
        <taxon>Hypocreomycetidae</taxon>
        <taxon>Glomerellales</taxon>
        <taxon>Glomerellaceae</taxon>
        <taxon>Colletotrichum</taxon>
        <taxon>Colletotrichum gloeosporioides species complex</taxon>
    </lineage>
</organism>